<protein>
    <recommendedName>
        <fullName evidence="1">AT-hook motif nuclear-localized protein</fullName>
    </recommendedName>
</protein>
<dbReference type="GO" id="GO:0003680">
    <property type="term" value="F:minor groove of adenine-thymine-rich DNA binding"/>
    <property type="evidence" value="ECO:0007669"/>
    <property type="project" value="UniProtKB-UniRule"/>
</dbReference>
<dbReference type="SUPFAM" id="SSF117856">
    <property type="entry name" value="AF0104/ALDC/Ptd012-like"/>
    <property type="match status" value="1"/>
</dbReference>
<dbReference type="Proteomes" id="UP001633002">
    <property type="component" value="Unassembled WGS sequence"/>
</dbReference>
<organism evidence="3 4">
    <name type="scientific">Riccia sorocarpa</name>
    <dbReference type="NCBI Taxonomy" id="122646"/>
    <lineage>
        <taxon>Eukaryota</taxon>
        <taxon>Viridiplantae</taxon>
        <taxon>Streptophyta</taxon>
        <taxon>Embryophyta</taxon>
        <taxon>Marchantiophyta</taxon>
        <taxon>Marchantiopsida</taxon>
        <taxon>Marchantiidae</taxon>
        <taxon>Marchantiales</taxon>
        <taxon>Ricciaceae</taxon>
        <taxon>Riccia</taxon>
    </lineage>
</organism>
<gene>
    <name evidence="3" type="ORF">R1sor_024766</name>
</gene>
<dbReference type="PANTHER" id="PTHR31500">
    <property type="entry name" value="AT-HOOK MOTIF NUCLEAR-LOCALIZED PROTEIN 9"/>
    <property type="match status" value="1"/>
</dbReference>
<feature type="region of interest" description="Disordered" evidence="2">
    <location>
        <begin position="1"/>
        <end position="64"/>
    </location>
</feature>
<keyword evidence="4" id="KW-1185">Reference proteome</keyword>
<evidence type="ECO:0000256" key="2">
    <source>
        <dbReference type="SAM" id="MobiDB-lite"/>
    </source>
</evidence>
<name>A0ABD3GRE3_9MARC</name>
<dbReference type="AlphaFoldDB" id="A0ABD3GRE3"/>
<comment type="subcellular location">
    <subcellularLocation>
        <location evidence="1">Nucleus</location>
    </subcellularLocation>
</comment>
<evidence type="ECO:0000256" key="1">
    <source>
        <dbReference type="RuleBase" id="RU367031"/>
    </source>
</evidence>
<accession>A0ABD3GRE3</accession>
<proteinExistence type="predicted"/>
<sequence>MTSNGTCSHFSDDPDTNSDSPPRDTSGSDEAPEEPHGENGDDQDTDSCNGNGDSHPSPELLPTRGRGLSLDKLLELNSFSVEILTVPPGNDVVLDVSNFFKTNGALYIEKATGTVSFAILESPNFRTVKTLNQGPYTIVNMYGPLPGEKDRDVEDGLWLQLSSEAGVFWGRIMRPLIAETPVEVWLVR</sequence>
<reference evidence="3 4" key="1">
    <citation type="submission" date="2024-09" db="EMBL/GenBank/DDBJ databases">
        <title>Chromosome-scale assembly of Riccia sorocarpa.</title>
        <authorList>
            <person name="Paukszto L."/>
        </authorList>
    </citation>
    <scope>NUCLEOTIDE SEQUENCE [LARGE SCALE GENOMIC DNA]</scope>
    <source>
        <strain evidence="3">LP-2024</strain>
        <tissue evidence="3">Aerial parts of the thallus</tissue>
    </source>
</reference>
<comment type="domain">
    <text evidence="1">The PPC domain mediates interactions between AHL proteins.</text>
</comment>
<keyword evidence="1" id="KW-0539">Nucleus</keyword>
<dbReference type="EMBL" id="JBJQOH010000007">
    <property type="protein sequence ID" value="KAL3681810.1"/>
    <property type="molecule type" value="Genomic_DNA"/>
</dbReference>
<comment type="caution">
    <text evidence="3">The sequence shown here is derived from an EMBL/GenBank/DDBJ whole genome shotgun (WGS) entry which is preliminary data.</text>
</comment>
<keyword evidence="1" id="KW-0238">DNA-binding</keyword>
<evidence type="ECO:0000313" key="4">
    <source>
        <dbReference type="Proteomes" id="UP001633002"/>
    </source>
</evidence>
<dbReference type="PANTHER" id="PTHR31500:SF57">
    <property type="entry name" value="AT-HOOK MOTIF NUCLEAR-LOCALIZED PROTEIN 10"/>
    <property type="match status" value="1"/>
</dbReference>
<dbReference type="InterPro" id="IPR039605">
    <property type="entry name" value="AHL"/>
</dbReference>
<keyword evidence="1" id="KW-0805">Transcription regulation</keyword>
<dbReference type="GO" id="GO:0005634">
    <property type="term" value="C:nucleus"/>
    <property type="evidence" value="ECO:0007669"/>
    <property type="project" value="UniProtKB-SubCell"/>
</dbReference>
<evidence type="ECO:0000313" key="3">
    <source>
        <dbReference type="EMBL" id="KAL3681810.1"/>
    </source>
</evidence>
<keyword evidence="1" id="KW-0804">Transcription</keyword>
<comment type="function">
    <text evidence="1">Transcription factor that specifically binds AT-rich DNA sequences related to the nuclear matrix attachment regions (MARs).</text>
</comment>
<dbReference type="Gene3D" id="3.30.1330.80">
    <property type="entry name" value="Hypothetical protein, similar to alpha- acetolactate decarboxylase, domain 2"/>
    <property type="match status" value="1"/>
</dbReference>